<feature type="domain" description="Translation elongation factor EFTs/EF1B dimerisation" evidence="9">
    <location>
        <begin position="70"/>
        <end position="275"/>
    </location>
</feature>
<dbReference type="GO" id="GO:0005737">
    <property type="term" value="C:cytoplasm"/>
    <property type="evidence" value="ECO:0007669"/>
    <property type="project" value="UniProtKB-SubCell"/>
</dbReference>
<dbReference type="Proteomes" id="UP000321157">
    <property type="component" value="Unassembled WGS sequence"/>
</dbReference>
<dbReference type="AlphaFoldDB" id="A0A511V642"/>
<dbReference type="InterPro" id="IPR018101">
    <property type="entry name" value="Transl_elong_Ts_CS"/>
</dbReference>
<evidence type="ECO:0000256" key="6">
    <source>
        <dbReference type="HAMAP-Rule" id="MF_00050"/>
    </source>
</evidence>
<dbReference type="NCBIfam" id="TIGR00116">
    <property type="entry name" value="tsf"/>
    <property type="match status" value="1"/>
</dbReference>
<dbReference type="Gene3D" id="3.30.479.20">
    <property type="entry name" value="Elongation factor Ts, dimerisation domain"/>
    <property type="match status" value="2"/>
</dbReference>
<evidence type="ECO:0000256" key="7">
    <source>
        <dbReference type="RuleBase" id="RU000642"/>
    </source>
</evidence>
<dbReference type="RefSeq" id="WP_146808950.1">
    <property type="nucleotide sequence ID" value="NZ_BJXX01000049.1"/>
</dbReference>
<accession>A0A511V642</accession>
<dbReference type="PANTHER" id="PTHR11741">
    <property type="entry name" value="ELONGATION FACTOR TS"/>
    <property type="match status" value="1"/>
</dbReference>
<proteinExistence type="inferred from homology"/>
<keyword evidence="4 6" id="KW-0648">Protein biosynthesis</keyword>
<dbReference type="Gene3D" id="1.10.8.10">
    <property type="entry name" value="DNA helicase RuvA subunit, C-terminal domain"/>
    <property type="match status" value="1"/>
</dbReference>
<dbReference type="FunFam" id="1.10.286.20:FF:000001">
    <property type="entry name" value="Elongation factor Ts"/>
    <property type="match status" value="1"/>
</dbReference>
<reference evidence="10 11" key="1">
    <citation type="submission" date="2019-07" db="EMBL/GenBank/DDBJ databases">
        <title>Whole genome shotgun sequence of Aneurinibacillus danicus NBRC 102444.</title>
        <authorList>
            <person name="Hosoyama A."/>
            <person name="Uohara A."/>
            <person name="Ohji S."/>
            <person name="Ichikawa N."/>
        </authorList>
    </citation>
    <scope>NUCLEOTIDE SEQUENCE [LARGE SCALE GENOMIC DNA]</scope>
    <source>
        <strain evidence="10 11">NBRC 102444</strain>
    </source>
</reference>
<dbReference type="Pfam" id="PF00889">
    <property type="entry name" value="EF_TS"/>
    <property type="match status" value="1"/>
</dbReference>
<evidence type="ECO:0000256" key="1">
    <source>
        <dbReference type="ARBA" id="ARBA00005532"/>
    </source>
</evidence>
<dbReference type="FunFam" id="1.10.8.10:FF:000001">
    <property type="entry name" value="Elongation factor Ts"/>
    <property type="match status" value="1"/>
</dbReference>
<evidence type="ECO:0000313" key="11">
    <source>
        <dbReference type="Proteomes" id="UP000321157"/>
    </source>
</evidence>
<comment type="caution">
    <text evidence="10">The sequence shown here is derived from an EMBL/GenBank/DDBJ whole genome shotgun (WGS) entry which is preliminary data.</text>
</comment>
<dbReference type="SUPFAM" id="SSF46934">
    <property type="entry name" value="UBA-like"/>
    <property type="match status" value="1"/>
</dbReference>
<dbReference type="Gene3D" id="1.10.286.20">
    <property type="match status" value="1"/>
</dbReference>
<evidence type="ECO:0000256" key="4">
    <source>
        <dbReference type="ARBA" id="ARBA00022917"/>
    </source>
</evidence>
<evidence type="ECO:0000256" key="5">
    <source>
        <dbReference type="ARBA" id="ARBA00025453"/>
    </source>
</evidence>
<dbReference type="GO" id="GO:0003746">
    <property type="term" value="F:translation elongation factor activity"/>
    <property type="evidence" value="ECO:0007669"/>
    <property type="project" value="UniProtKB-UniRule"/>
</dbReference>
<comment type="similarity">
    <text evidence="1 6 7">Belongs to the EF-Ts family.</text>
</comment>
<dbReference type="PROSITE" id="PS01127">
    <property type="entry name" value="EF_TS_2"/>
    <property type="match status" value="1"/>
</dbReference>
<dbReference type="EMBL" id="BJXX01000049">
    <property type="protein sequence ID" value="GEN33621.1"/>
    <property type="molecule type" value="Genomic_DNA"/>
</dbReference>
<keyword evidence="6" id="KW-0963">Cytoplasm</keyword>
<evidence type="ECO:0000256" key="3">
    <source>
        <dbReference type="ARBA" id="ARBA00022768"/>
    </source>
</evidence>
<dbReference type="InterPro" id="IPR014039">
    <property type="entry name" value="Transl_elong_EFTs/EF1B_dimer"/>
</dbReference>
<gene>
    <name evidence="6 10" type="primary">tsf</name>
    <name evidence="10" type="ORF">ADA01nite_10810</name>
</gene>
<keyword evidence="11" id="KW-1185">Reference proteome</keyword>
<dbReference type="PANTHER" id="PTHR11741:SF0">
    <property type="entry name" value="ELONGATION FACTOR TS, MITOCHONDRIAL"/>
    <property type="match status" value="1"/>
</dbReference>
<dbReference type="HAMAP" id="MF_00050">
    <property type="entry name" value="EF_Ts"/>
    <property type="match status" value="1"/>
</dbReference>
<name>A0A511V642_9BACL</name>
<dbReference type="OrthoDB" id="9808348at2"/>
<evidence type="ECO:0000256" key="8">
    <source>
        <dbReference type="RuleBase" id="RU000643"/>
    </source>
</evidence>
<evidence type="ECO:0000259" key="9">
    <source>
        <dbReference type="Pfam" id="PF00889"/>
    </source>
</evidence>
<dbReference type="CDD" id="cd14275">
    <property type="entry name" value="UBA_EF-Ts"/>
    <property type="match status" value="1"/>
</dbReference>
<protein>
    <recommendedName>
        <fullName evidence="2 6">Elongation factor Ts</fullName>
        <shortName evidence="6">EF-Ts</shortName>
    </recommendedName>
</protein>
<dbReference type="InterPro" id="IPR036402">
    <property type="entry name" value="EF-Ts_dimer_sf"/>
</dbReference>
<organism evidence="10 11">
    <name type="scientific">Aneurinibacillus danicus</name>
    <dbReference type="NCBI Taxonomy" id="267746"/>
    <lineage>
        <taxon>Bacteria</taxon>
        <taxon>Bacillati</taxon>
        <taxon>Bacillota</taxon>
        <taxon>Bacilli</taxon>
        <taxon>Bacillales</taxon>
        <taxon>Paenibacillaceae</taxon>
        <taxon>Aneurinibacillus group</taxon>
        <taxon>Aneurinibacillus</taxon>
    </lineage>
</organism>
<evidence type="ECO:0000256" key="2">
    <source>
        <dbReference type="ARBA" id="ARBA00016956"/>
    </source>
</evidence>
<dbReference type="InterPro" id="IPR009060">
    <property type="entry name" value="UBA-like_sf"/>
</dbReference>
<feature type="region of interest" description="Involved in Mg(2+) ion dislocation from EF-Tu" evidence="6">
    <location>
        <begin position="79"/>
        <end position="82"/>
    </location>
</feature>
<evidence type="ECO:0000313" key="10">
    <source>
        <dbReference type="EMBL" id="GEN33621.1"/>
    </source>
</evidence>
<dbReference type="InterPro" id="IPR001816">
    <property type="entry name" value="Transl_elong_EFTs/EF1B"/>
</dbReference>
<dbReference type="PROSITE" id="PS01126">
    <property type="entry name" value="EF_TS_1"/>
    <property type="match status" value="1"/>
</dbReference>
<keyword evidence="3 6" id="KW-0251">Elongation factor</keyword>
<comment type="subcellular location">
    <subcellularLocation>
        <location evidence="6 8">Cytoplasm</location>
    </subcellularLocation>
</comment>
<comment type="function">
    <text evidence="5 6 7">Associates with the EF-Tu.GDP complex and induces the exchange of GDP to GTP. It remains bound to the aminoacyl-tRNA.EF-Tu.GTP complex up to the GTP hydrolysis stage on the ribosome.</text>
</comment>
<sequence length="297" mass="33089">MAISASMVKELRERTGAGMMDCKKALQETDGDMEKAIDLLREKGIAKAAKKSDRIAAEGLTAVAVEGNLGCIVEVNSETDFVAKNENFQTFVKEITEHLLSQRPSSVEEALGQAFKGQGATLQEVLNEKIATIGENMNLRRFEILEKPEGNLFGHYLHMGGRIGVLIEMTNTANEELAKDLAMQIAAAKPTYVKREDVDASELEREREVLKAQALNEGKPENIVEKMVQGRLNKYYEEVCLVEQTFVKDSDKKVKDLLKANNTDVVRFVRYEVGEGIEKKADNFVEEVMAQTKKNNA</sequence>
<dbReference type="SUPFAM" id="SSF54713">
    <property type="entry name" value="Elongation factor Ts (EF-Ts), dimerisation domain"/>
    <property type="match status" value="2"/>
</dbReference>